<evidence type="ECO:0000256" key="2">
    <source>
        <dbReference type="ARBA" id="ARBA00022448"/>
    </source>
</evidence>
<dbReference type="Pfam" id="PF00005">
    <property type="entry name" value="ABC_tran"/>
    <property type="match status" value="2"/>
</dbReference>
<feature type="transmembrane region" description="Helical" evidence="10">
    <location>
        <begin position="288"/>
        <end position="313"/>
    </location>
</feature>
<dbReference type="InParanoid" id="A0A1X7VVK9"/>
<feature type="transmembrane region" description="Helical" evidence="10">
    <location>
        <begin position="385"/>
        <end position="406"/>
    </location>
</feature>
<dbReference type="Gene3D" id="3.40.50.300">
    <property type="entry name" value="P-loop containing nucleotide triphosphate hydrolases"/>
    <property type="match status" value="2"/>
</dbReference>
<dbReference type="Pfam" id="PF23321">
    <property type="entry name" value="R1_ABCA1"/>
    <property type="match status" value="1"/>
</dbReference>
<dbReference type="Proteomes" id="UP000007879">
    <property type="component" value="Unassembled WGS sequence"/>
</dbReference>
<comment type="subcellular location">
    <subcellularLocation>
        <location evidence="1">Membrane</location>
        <topology evidence="1">Multi-pass membrane protein</topology>
    </subcellularLocation>
</comment>
<feature type="transmembrane region" description="Helical" evidence="10">
    <location>
        <begin position="240"/>
        <end position="265"/>
    </location>
</feature>
<feature type="transmembrane region" description="Helical" evidence="10">
    <location>
        <begin position="1458"/>
        <end position="1475"/>
    </location>
</feature>
<dbReference type="InterPro" id="IPR026082">
    <property type="entry name" value="ABCA"/>
</dbReference>
<accession>A0A1X7VVK9</accession>
<evidence type="ECO:0000256" key="10">
    <source>
        <dbReference type="SAM" id="Phobius"/>
    </source>
</evidence>
<feature type="transmembrane region" description="Helical" evidence="10">
    <location>
        <begin position="1425"/>
        <end position="1446"/>
    </location>
</feature>
<feature type="transmembrane region" description="Helical" evidence="10">
    <location>
        <begin position="1520"/>
        <end position="1538"/>
    </location>
</feature>
<dbReference type="CDD" id="cd03263">
    <property type="entry name" value="ABC_subfamily_A"/>
    <property type="match status" value="2"/>
</dbReference>
<feature type="transmembrane region" description="Helical" evidence="10">
    <location>
        <begin position="426"/>
        <end position="449"/>
    </location>
</feature>
<evidence type="ECO:0000256" key="3">
    <source>
        <dbReference type="ARBA" id="ARBA00022692"/>
    </source>
</evidence>
<dbReference type="EnsemblMetazoa" id="XM_020007966.1">
    <property type="protein sequence ID" value="XP_019863525.1"/>
    <property type="gene ID" value="LOC100639843"/>
</dbReference>
<keyword evidence="6" id="KW-0067">ATP-binding</keyword>
<dbReference type="GO" id="GO:0016887">
    <property type="term" value="F:ATP hydrolysis activity"/>
    <property type="evidence" value="ECO:0007669"/>
    <property type="project" value="InterPro"/>
</dbReference>
<dbReference type="GO" id="GO:0005319">
    <property type="term" value="F:lipid transporter activity"/>
    <property type="evidence" value="ECO:0007669"/>
    <property type="project" value="TreeGrafter"/>
</dbReference>
<feature type="transmembrane region" description="Helical" evidence="10">
    <location>
        <begin position="47"/>
        <end position="67"/>
    </location>
</feature>
<keyword evidence="4" id="KW-0677">Repeat</keyword>
<evidence type="ECO:0000313" key="12">
    <source>
        <dbReference type="EnsemblMetazoa" id="Aqu2.1.43909_001"/>
    </source>
</evidence>
<keyword evidence="13" id="KW-1185">Reference proteome</keyword>
<feature type="domain" description="ABC transporter" evidence="11">
    <location>
        <begin position="1593"/>
        <end position="1838"/>
    </location>
</feature>
<evidence type="ECO:0000256" key="9">
    <source>
        <dbReference type="SAM" id="MobiDB-lite"/>
    </source>
</evidence>
<feature type="transmembrane region" description="Helical" evidence="10">
    <location>
        <begin position="1315"/>
        <end position="1340"/>
    </location>
</feature>
<dbReference type="GO" id="GO:0140359">
    <property type="term" value="F:ABC-type transporter activity"/>
    <property type="evidence" value="ECO:0007669"/>
    <property type="project" value="InterPro"/>
</dbReference>
<keyword evidence="8 10" id="KW-0472">Membrane</keyword>
<evidence type="ECO:0000256" key="1">
    <source>
        <dbReference type="ARBA" id="ARBA00004141"/>
    </source>
</evidence>
<dbReference type="PANTHER" id="PTHR19229:SF250">
    <property type="entry name" value="ABC TRANSPORTER DOMAIN-CONTAINING PROTEIN-RELATED"/>
    <property type="match status" value="1"/>
</dbReference>
<dbReference type="EnsemblMetazoa" id="Aqu2.1.43909_001">
    <property type="protein sequence ID" value="Aqu2.1.43909_001"/>
    <property type="gene ID" value="Aqu2.1.43909"/>
</dbReference>
<dbReference type="FunFam" id="3.40.50.300:FF:000298">
    <property type="entry name" value="ATP-binding cassette sub-family A member 12"/>
    <property type="match status" value="1"/>
</dbReference>
<dbReference type="PROSITE" id="PS50893">
    <property type="entry name" value="ABC_TRANSPORTER_2"/>
    <property type="match status" value="2"/>
</dbReference>
<reference evidence="13" key="1">
    <citation type="journal article" date="2010" name="Nature">
        <title>The Amphimedon queenslandica genome and the evolution of animal complexity.</title>
        <authorList>
            <person name="Srivastava M."/>
            <person name="Simakov O."/>
            <person name="Chapman J."/>
            <person name="Fahey B."/>
            <person name="Gauthier M.E."/>
            <person name="Mitros T."/>
            <person name="Richards G.S."/>
            <person name="Conaco C."/>
            <person name="Dacre M."/>
            <person name="Hellsten U."/>
            <person name="Larroux C."/>
            <person name="Putnam N.H."/>
            <person name="Stanke M."/>
            <person name="Adamska M."/>
            <person name="Darling A."/>
            <person name="Degnan S.M."/>
            <person name="Oakley T.H."/>
            <person name="Plachetzki D.C."/>
            <person name="Zhai Y."/>
            <person name="Adamski M."/>
            <person name="Calcino A."/>
            <person name="Cummins S.F."/>
            <person name="Goodstein D.M."/>
            <person name="Harris C."/>
            <person name="Jackson D.J."/>
            <person name="Leys S.P."/>
            <person name="Shu S."/>
            <person name="Woodcroft B.J."/>
            <person name="Vervoort M."/>
            <person name="Kosik K.S."/>
            <person name="Manning G."/>
            <person name="Degnan B.M."/>
            <person name="Rokhsar D.S."/>
        </authorList>
    </citation>
    <scope>NUCLEOTIDE SEQUENCE [LARGE SCALE GENOMIC DNA]</scope>
</reference>
<organism evidence="12">
    <name type="scientific">Amphimedon queenslandica</name>
    <name type="common">Sponge</name>
    <dbReference type="NCBI Taxonomy" id="400682"/>
    <lineage>
        <taxon>Eukaryota</taxon>
        <taxon>Metazoa</taxon>
        <taxon>Porifera</taxon>
        <taxon>Demospongiae</taxon>
        <taxon>Heteroscleromorpha</taxon>
        <taxon>Haplosclerida</taxon>
        <taxon>Niphatidae</taxon>
        <taxon>Amphimedon</taxon>
    </lineage>
</organism>
<dbReference type="InterPro" id="IPR056264">
    <property type="entry name" value="R2_ABCA1-4-like"/>
</dbReference>
<dbReference type="InterPro" id="IPR003439">
    <property type="entry name" value="ABC_transporter-like_ATP-bd"/>
</dbReference>
<dbReference type="FunFam" id="3.40.50.300:FF:000327">
    <property type="entry name" value="ATP-binding cassette sub-family A member 3"/>
    <property type="match status" value="1"/>
</dbReference>
<evidence type="ECO:0000256" key="6">
    <source>
        <dbReference type="ARBA" id="ARBA00022840"/>
    </source>
</evidence>
<dbReference type="GO" id="GO:0016020">
    <property type="term" value="C:membrane"/>
    <property type="evidence" value="ECO:0007669"/>
    <property type="project" value="UniProtKB-SubCell"/>
</dbReference>
<gene>
    <name evidence="12" type="primary">100639843</name>
</gene>
<dbReference type="PROSITE" id="PS00211">
    <property type="entry name" value="ABC_TRANSPORTER_1"/>
    <property type="match status" value="1"/>
</dbReference>
<dbReference type="InterPro" id="IPR003593">
    <property type="entry name" value="AAA+_ATPase"/>
</dbReference>
<evidence type="ECO:0000256" key="4">
    <source>
        <dbReference type="ARBA" id="ARBA00022737"/>
    </source>
</evidence>
<evidence type="ECO:0000256" key="8">
    <source>
        <dbReference type="ARBA" id="ARBA00023136"/>
    </source>
</evidence>
<name>A0A1X7VVK9_AMPQE</name>
<feature type="compositionally biased region" description="Low complexity" evidence="9">
    <location>
        <begin position="1858"/>
        <end position="1870"/>
    </location>
</feature>
<feature type="region of interest" description="Disordered" evidence="9">
    <location>
        <begin position="1858"/>
        <end position="1883"/>
    </location>
</feature>
<keyword evidence="7 10" id="KW-1133">Transmembrane helix</keyword>
<feature type="transmembrane region" description="Helical" evidence="10">
    <location>
        <begin position="325"/>
        <end position="348"/>
    </location>
</feature>
<evidence type="ECO:0000259" key="11">
    <source>
        <dbReference type="PROSITE" id="PS50893"/>
    </source>
</evidence>
<evidence type="ECO:0000256" key="5">
    <source>
        <dbReference type="ARBA" id="ARBA00022741"/>
    </source>
</evidence>
<reference evidence="12" key="2">
    <citation type="submission" date="2017-05" db="UniProtKB">
        <authorList>
            <consortium name="EnsemblMetazoa"/>
        </authorList>
    </citation>
    <scope>IDENTIFICATION</scope>
</reference>
<protein>
    <recommendedName>
        <fullName evidence="11">ABC transporter domain-containing protein</fullName>
    </recommendedName>
</protein>
<dbReference type="OrthoDB" id="6512918at2759"/>
<feature type="transmembrane region" description="Helical" evidence="10">
    <location>
        <begin position="1361"/>
        <end position="1387"/>
    </location>
</feature>
<feature type="transmembrane region" description="Helical" evidence="10">
    <location>
        <begin position="936"/>
        <end position="956"/>
    </location>
</feature>
<dbReference type="SUPFAM" id="SSF52540">
    <property type="entry name" value="P-loop containing nucleoside triphosphate hydrolases"/>
    <property type="match status" value="2"/>
</dbReference>
<feature type="transmembrane region" description="Helical" evidence="10">
    <location>
        <begin position="354"/>
        <end position="373"/>
    </location>
</feature>
<dbReference type="GO" id="GO:0005524">
    <property type="term" value="F:ATP binding"/>
    <property type="evidence" value="ECO:0007669"/>
    <property type="project" value="UniProtKB-KW"/>
</dbReference>
<proteinExistence type="predicted"/>
<sequence length="1970" mass="220117">MEEVPTKRGCCQRFLSSLTTTLRQFFLILAKNFLLQIRRPISTGFEIVLPILAVVFIVGLRLGLNALQPSDECFRTFDSDNLEIFPSPFTVYYSPNNSATREVATNLRMLISSSLGDLIPASSEAQMVEMINQAADSGTPQFQRGCYMHGPIGIYFDDLVSNDIAYTLRFHQNNSFLTQDTTNNFQILGATVSPNPYFSNGFMHIEKLINDAIYMYKTGSELPVEVNVRQFPYPSYQQDFFLLTVSFILPLFLILALITSAGFFVKELVLEKETRIRETMKMMGLSNWILWTTWYLKQILFYLPVIIIMSILLKYGRVFPESDAFLIFVFFFMYMMAGIAFCFFVSAWFSSARIGLFAGFIAWFLFYMPYFFINYQIIDLGTKIGLCFIPNTCIGLAANVLTALELRQEGLTFSNFATKVSLDDTFHMGYVILILTADIIIYMLLYWYIDAVKPGTYGVPKPLYFPFLPSYWCPNRKSSPLKDDEIEALSNTAGKDSASHEAEPSDLSIGISIDKLTKIYNRRSLKDKKLAVDNLSLKMFKGQITALLGHNGAGKTTTISMLTGLYTPTAGRALINGLSVVEDIDLIRTNLGICPQHNVLFDRLTVREHLYFFSLLKGCPWKKAREEVPVMVDDLLLADKNTTQSQKLSGGMKRKLSVGVALVGGSEVVILDEPTSGMDPYARRATWDLLIKYKQGRTVLLTTHFMDEADILGDRIAIMAQGQLKCSGSSLFLKSKYGVGYHLTMVKDEKCDSDAVSQLVKSTIPGSEVGTDVGAELSFILPAQSSHLFPDLFDTFNDKKVSLGISSFGISVTTMEEVFIRVASETEHLLTRESRLERQTSLLPPQSPVFANVALEPGLDQVEETQVVSIKMGDTEEGEREVDEEEPKKVETFEIAVNGESAELTQAPTKINTGIILWFQQFLAIFLKRFINSFRFWVAIIWQLVIPMLFVLWGLLVAEFVPGITSEPPRRLISVSNSAPSTENITFFYASFLPNGYTQSFFNSTSGATINATNFFDYTSSARTIRESVQNYTQGSQCCSYEHQILDKFCASRTLDQLRPSGSFADPCRDSENFGYKNCLDCLSCCRHSGADDRSIYTLADTCSKEGATRDCPAPPPVSVSDIDNPIGPLDDMNVFIAEHLLDVSEGFHVFDFFLRFQGGYVVHPPPPTYASCGCQTSNAERRCGNLIFSLDDITVDVNSTGCPSIPNFTPCTNLTDTPTDDWNYEYNVGIEVCASSSAGCSPCQIGKVTQPPPPLGKPTVTVWYNNEPYHMAAAALNGLYSILLKNNDSRYTLSVYNHPLPRTVREQAAQPGDVFGFIISVLSVFGLSFLFASFIIIIVQERDSKAKHLQFVSGVSPSSYWLATYSWDLINAFIPCVITVILFSAFQINGYKGDNIGAIFLLILLTCWGTIPTNYIMSFLFLNGLVAFCVMLLLFFFVSLAFYVTIFVVTNQDDKDIMHYIFLLHPPYALISGLSRMYDNQLRRDSCERSDFTRTICEESNIEYTNNIFDFSLPGIGHIFLYLFIEGIIFIVLTILIERGFFIPEFRQLLIQKQRANTLQEDVIEIRPEEDEDVSNERIKVLQKNYSTNDAVVIKNLSKEYKDTGATLFPYLAQCDGRKLAVNGINLIIPAGECFGLLGVNGAGKTTTFKMLTGDITSTGGTATLDGFDINTQLRHVQQRIGYCPQFDAIIERLTGRELLTMFARLRGIPESKIKAAVQKEIDRLDLAKYANKKCGTYSGGNKRKLSTAIALVGNPPILLLDEPTTGMDPATRRFLWDVLINVVKEGRSVILTSHSMEECEALCTRIAIMVNGNFKCLGSIQHLKSKFGHGYTVQISVKPTGAPLPPVIERSTSIRRSIRSGGDSGPRSPTHPEPAATSPRRTVATSVYDTNPVQEYIVATFPGSLLLESHQGSVTYRVPAAGVSESILFRTIEQNKERFGIIDYSVSQTTLDQVFINFAREQEEDTQL</sequence>
<dbReference type="STRING" id="400682.A0A1X7VVK9"/>
<dbReference type="InterPro" id="IPR013525">
    <property type="entry name" value="ABC2_TM"/>
</dbReference>
<evidence type="ECO:0000256" key="7">
    <source>
        <dbReference type="ARBA" id="ARBA00022989"/>
    </source>
</evidence>
<feature type="transmembrane region" description="Helical" evidence="10">
    <location>
        <begin position="1399"/>
        <end position="1418"/>
    </location>
</feature>
<dbReference type="Pfam" id="PF12698">
    <property type="entry name" value="ABC2_membrane_3"/>
    <property type="match status" value="2"/>
</dbReference>
<keyword evidence="3 10" id="KW-0812">Transmembrane</keyword>
<dbReference type="KEGG" id="aqu:100639843"/>
<dbReference type="InterPro" id="IPR017871">
    <property type="entry name" value="ABC_transporter-like_CS"/>
</dbReference>
<keyword evidence="2" id="KW-0813">Transport</keyword>
<dbReference type="InterPro" id="IPR027417">
    <property type="entry name" value="P-loop_NTPase"/>
</dbReference>
<dbReference type="PANTHER" id="PTHR19229">
    <property type="entry name" value="ATP-BINDING CASSETTE TRANSPORTER SUBFAMILY A ABCA"/>
    <property type="match status" value="1"/>
</dbReference>
<dbReference type="SMART" id="SM00382">
    <property type="entry name" value="AAA"/>
    <property type="match status" value="2"/>
</dbReference>
<keyword evidence="5" id="KW-0547">Nucleotide-binding</keyword>
<dbReference type="eggNOG" id="KOG0059">
    <property type="taxonomic scope" value="Eukaryota"/>
</dbReference>
<feature type="domain" description="ABC transporter" evidence="11">
    <location>
        <begin position="511"/>
        <end position="746"/>
    </location>
</feature>
<evidence type="ECO:0000313" key="13">
    <source>
        <dbReference type="Proteomes" id="UP000007879"/>
    </source>
</evidence>